<dbReference type="Gene3D" id="1.25.40.10">
    <property type="entry name" value="Tetratricopeptide repeat domain"/>
    <property type="match status" value="1"/>
</dbReference>
<keyword evidence="3" id="KW-0732">Signal</keyword>
<dbReference type="Gene3D" id="3.80.10.10">
    <property type="entry name" value="Ribonuclease Inhibitor"/>
    <property type="match status" value="1"/>
</dbReference>
<keyword evidence="2" id="KW-0677">Repeat</keyword>
<dbReference type="Pfam" id="PF13855">
    <property type="entry name" value="LRR_8"/>
    <property type="match status" value="1"/>
</dbReference>
<accession>A0A9N9S503</accession>
<proteinExistence type="predicted"/>
<sequence length="889" mass="101801">MHKASTIIILIILTTAHPTTPLEVDIICGDGLVSDIFEYYNCSIPELTSKTSKVTVTSIDTISQSESTKEVDFLFIGNEFYPEYFPEELSNVIQGATGLFYRSTPLKYIKRSDFTALAPRLNALGLDNNEIEEIPFDTFHDLAGLVLLNLRYNKLKSLEPKLLLNAVKLKIFSAKFNKIQELDQNFFGSSKNLEIVSISNNKIVEVPENLFANNENLWAVNFTANSIENIPIDFRSFSSLAVVDVRENVGSCDGIFMKASVVDKFKKEKIENIVKNIDEFQELVEKNDCPREDVNGMERFIGKSTELLEVKTDDLDGFEDANETIVPTEQMDLNQAIEEAKVSINLFFNNQIDAAHEMMKPYAHCSIYHAVGHSVFLFLEAMLTFEQRHIEAASEALKSCLHVCQKFRKKSSISESIGKTFKRTNFGDYTEVEAHAELCFAEALLLKALLTFVEDETLASMIKGGMKIRTCFNSYKDCNQILAQRKWDNAASKEHFESGVRMGVGTFNLMISLLPGRVIKLLEFIGFSGNKQSGMQDLVMGSKMTGLRQVLCVMTLLSYHLIVCYVLSHQEGDLDFCNEILEKQLKLYPSGVWFLFFKGRLEFMKGNLDESLVWYKKSWKSQNVWTQFHHICFWEMLWVNSLKLDWREAILYSTYLVENSKWSRTMYTYQKASLMCMLDSQELSSSEKRTIKNLMQEVPVYKQRIAGKSLPMEKFACRRAERFLNTGILILPAIELMFLWNLFKILGKRFQLAEGVFKIIEKGIKTLDESPTDDPIRKYETDNRALLLLMKGACLRHMKSPLQAMKCLEESISHQKSIKEDTFIIPYAIVEVALLHIEQNKIDLAIACLEDAKKNYTGYSLESRLHFRIHTALSDLKWQREHEGNGNVE</sequence>
<keyword evidence="5" id="KW-1185">Reference proteome</keyword>
<evidence type="ECO:0000256" key="1">
    <source>
        <dbReference type="ARBA" id="ARBA00022614"/>
    </source>
</evidence>
<name>A0A9N9S503_9DIPT</name>
<dbReference type="PROSITE" id="PS51450">
    <property type="entry name" value="LRR"/>
    <property type="match status" value="1"/>
</dbReference>
<reference evidence="4" key="2">
    <citation type="submission" date="2022-10" db="EMBL/GenBank/DDBJ databases">
        <authorList>
            <consortium name="ENA_rothamsted_submissions"/>
            <consortium name="culmorum"/>
            <person name="King R."/>
        </authorList>
    </citation>
    <scope>NUCLEOTIDE SEQUENCE</scope>
</reference>
<evidence type="ECO:0000313" key="4">
    <source>
        <dbReference type="EMBL" id="CAG9810507.1"/>
    </source>
</evidence>
<organism evidence="4 5">
    <name type="scientific">Chironomus riparius</name>
    <dbReference type="NCBI Taxonomy" id="315576"/>
    <lineage>
        <taxon>Eukaryota</taxon>
        <taxon>Metazoa</taxon>
        <taxon>Ecdysozoa</taxon>
        <taxon>Arthropoda</taxon>
        <taxon>Hexapoda</taxon>
        <taxon>Insecta</taxon>
        <taxon>Pterygota</taxon>
        <taxon>Neoptera</taxon>
        <taxon>Endopterygota</taxon>
        <taxon>Diptera</taxon>
        <taxon>Nematocera</taxon>
        <taxon>Chironomoidea</taxon>
        <taxon>Chironomidae</taxon>
        <taxon>Chironominae</taxon>
        <taxon>Chironomus</taxon>
    </lineage>
</organism>
<evidence type="ECO:0000256" key="3">
    <source>
        <dbReference type="SAM" id="SignalP"/>
    </source>
</evidence>
<dbReference type="AlphaFoldDB" id="A0A9N9S503"/>
<gene>
    <name evidence="4" type="ORF">CHIRRI_LOCUS13320</name>
</gene>
<dbReference type="InterPro" id="IPR032675">
    <property type="entry name" value="LRR_dom_sf"/>
</dbReference>
<dbReference type="Proteomes" id="UP001153620">
    <property type="component" value="Chromosome 4"/>
</dbReference>
<evidence type="ECO:0000313" key="5">
    <source>
        <dbReference type="Proteomes" id="UP001153620"/>
    </source>
</evidence>
<dbReference type="Pfam" id="PF10300">
    <property type="entry name" value="Iml2-TPR_39"/>
    <property type="match status" value="1"/>
</dbReference>
<protein>
    <submittedName>
        <fullName evidence="4">Uncharacterized protein</fullName>
    </submittedName>
</protein>
<dbReference type="EMBL" id="OU895880">
    <property type="protein sequence ID" value="CAG9810507.1"/>
    <property type="molecule type" value="Genomic_DNA"/>
</dbReference>
<keyword evidence="1" id="KW-0433">Leucine-rich repeat</keyword>
<dbReference type="OrthoDB" id="43460at2759"/>
<dbReference type="PANTHER" id="PTHR31859">
    <property type="entry name" value="TETRATRICOPEPTIDE REPEAT PROTEIN 39 FAMILY MEMBER"/>
    <property type="match status" value="1"/>
</dbReference>
<dbReference type="InterPro" id="IPR001611">
    <property type="entry name" value="Leu-rich_rpt"/>
</dbReference>
<feature type="chain" id="PRO_5040469013" evidence="3">
    <location>
        <begin position="22"/>
        <end position="889"/>
    </location>
</feature>
<feature type="signal peptide" evidence="3">
    <location>
        <begin position="1"/>
        <end position="21"/>
    </location>
</feature>
<dbReference type="InterPro" id="IPR011990">
    <property type="entry name" value="TPR-like_helical_dom_sf"/>
</dbReference>
<dbReference type="SUPFAM" id="SSF52058">
    <property type="entry name" value="L domain-like"/>
    <property type="match status" value="1"/>
</dbReference>
<dbReference type="SMART" id="SM00369">
    <property type="entry name" value="LRR_TYP"/>
    <property type="match status" value="3"/>
</dbReference>
<dbReference type="InterPro" id="IPR019412">
    <property type="entry name" value="IML2/TPR_39"/>
</dbReference>
<dbReference type="PANTHER" id="PTHR31859:SF9">
    <property type="entry name" value="TETRATRICOPEPTIDE REPEAT PROTEIN 39B"/>
    <property type="match status" value="1"/>
</dbReference>
<dbReference type="InterPro" id="IPR003591">
    <property type="entry name" value="Leu-rich_rpt_typical-subtyp"/>
</dbReference>
<evidence type="ECO:0000256" key="2">
    <source>
        <dbReference type="ARBA" id="ARBA00022737"/>
    </source>
</evidence>
<dbReference type="SUPFAM" id="SSF81901">
    <property type="entry name" value="HCP-like"/>
    <property type="match status" value="1"/>
</dbReference>
<reference evidence="4" key="1">
    <citation type="submission" date="2022-01" db="EMBL/GenBank/DDBJ databases">
        <authorList>
            <person name="King R."/>
        </authorList>
    </citation>
    <scope>NUCLEOTIDE SEQUENCE</scope>
</reference>